<reference evidence="1 2" key="1">
    <citation type="submission" date="2017-04" db="EMBL/GenBank/DDBJ databases">
        <title>In vitro and in silico characterization of Lactobacillus paraplantarum D2-1, a starter culture for soymilk fermentation.</title>
        <authorList>
            <person name="Endo A."/>
            <person name="Sasaki F."/>
            <person name="Maeno S."/>
            <person name="Kanesaki Y."/>
            <person name="Kubota E."/>
            <person name="Torres G.A."/>
            <person name="Tomita S."/>
            <person name="Nakagawa J."/>
        </authorList>
    </citation>
    <scope>NUCLEOTIDE SEQUENCE [LARGE SCALE GENOMIC DNA]</scope>
    <source>
        <strain evidence="1 2">D2-1</strain>
    </source>
</reference>
<name>A0ABQ0NF67_9LACO</name>
<evidence type="ECO:0008006" key="3">
    <source>
        <dbReference type="Google" id="ProtNLM"/>
    </source>
</evidence>
<dbReference type="Proteomes" id="UP000236162">
    <property type="component" value="Unassembled WGS sequence"/>
</dbReference>
<sequence length="239" mass="28423">MKNTYVLPESHWNVTFLDKTDADIYYHESVCKLLDLLTVNINNKFHITDIPIGKITNVPSSKNPLKVAGENAIILDASPGCYWGQYAFQYAHELCHYLVDSKWPPMRDEWFEEVICECSSRYWLNWLSNSNFYPLSSDIFKNYAFQRTLHINSFNFKDLQNEDSQILTYFRENHEDRPHFNFLANQIMPIINDDPEIWSEMFLLRTISDNFTFMENLNNLVYQSFKHKKSFKRIVALFL</sequence>
<dbReference type="RefSeq" id="WP_103127320.1">
    <property type="nucleotide sequence ID" value="NZ_BDOR01000048.1"/>
</dbReference>
<dbReference type="EMBL" id="BDOR01000048">
    <property type="protein sequence ID" value="GBF03720.1"/>
    <property type="molecule type" value="Genomic_DNA"/>
</dbReference>
<comment type="caution">
    <text evidence="1">The sequence shown here is derived from an EMBL/GenBank/DDBJ whole genome shotgun (WGS) entry which is preliminary data.</text>
</comment>
<keyword evidence="2" id="KW-1185">Reference proteome</keyword>
<organism evidence="1 2">
    <name type="scientific">Lactiplantibacillus paraplantarum</name>
    <dbReference type="NCBI Taxonomy" id="60520"/>
    <lineage>
        <taxon>Bacteria</taxon>
        <taxon>Bacillati</taxon>
        <taxon>Bacillota</taxon>
        <taxon>Bacilli</taxon>
        <taxon>Lactobacillales</taxon>
        <taxon>Lactobacillaceae</taxon>
        <taxon>Lactiplantibacillus</taxon>
    </lineage>
</organism>
<proteinExistence type="predicted"/>
<protein>
    <recommendedName>
        <fullName evidence="3">IrrE N-terminal-like domain-containing protein</fullName>
    </recommendedName>
</protein>
<evidence type="ECO:0000313" key="2">
    <source>
        <dbReference type="Proteomes" id="UP000236162"/>
    </source>
</evidence>
<accession>A0ABQ0NF67</accession>
<evidence type="ECO:0000313" key="1">
    <source>
        <dbReference type="EMBL" id="GBF03720.1"/>
    </source>
</evidence>
<gene>
    <name evidence="1" type="ORF">LPPLD21_03291</name>
</gene>